<organism evidence="7 8">
    <name type="scientific">Nostoc foliaceum FACHB-393</name>
    <dbReference type="NCBI Taxonomy" id="2692915"/>
    <lineage>
        <taxon>Bacteria</taxon>
        <taxon>Bacillati</taxon>
        <taxon>Cyanobacteriota</taxon>
        <taxon>Cyanophyceae</taxon>
        <taxon>Nostocales</taxon>
        <taxon>Nostocaceae</taxon>
        <taxon>Nostoc</taxon>
        <taxon>Nostoc foliaceum</taxon>
    </lineage>
</organism>
<comment type="catalytic activity">
    <reaction evidence="1">
        <text>ATP + protein L-histidine = ADP + protein N-phospho-L-histidine.</text>
        <dbReference type="EC" id="2.7.13.3"/>
    </reaction>
</comment>
<dbReference type="SMART" id="SM00387">
    <property type="entry name" value="HATPase_c"/>
    <property type="match status" value="1"/>
</dbReference>
<keyword evidence="5" id="KW-0902">Two-component regulatory system</keyword>
<dbReference type="InterPro" id="IPR003594">
    <property type="entry name" value="HATPase_dom"/>
</dbReference>
<dbReference type="PRINTS" id="PR00344">
    <property type="entry name" value="BCTRLSENSOR"/>
</dbReference>
<evidence type="ECO:0000256" key="3">
    <source>
        <dbReference type="ARBA" id="ARBA00022553"/>
    </source>
</evidence>
<evidence type="ECO:0000256" key="1">
    <source>
        <dbReference type="ARBA" id="ARBA00000085"/>
    </source>
</evidence>
<reference evidence="7 8" key="1">
    <citation type="journal article" date="2020" name="ISME J.">
        <title>Comparative genomics reveals insights into cyanobacterial evolution and habitat adaptation.</title>
        <authorList>
            <person name="Chen M.Y."/>
            <person name="Teng W.K."/>
            <person name="Zhao L."/>
            <person name="Hu C.X."/>
            <person name="Zhou Y.K."/>
            <person name="Han B.P."/>
            <person name="Song L.R."/>
            <person name="Shu W.S."/>
        </authorList>
    </citation>
    <scope>NUCLEOTIDE SEQUENCE [LARGE SCALE GENOMIC DNA]</scope>
    <source>
        <strain evidence="7 8">FACHB-393</strain>
    </source>
</reference>
<dbReference type="PANTHER" id="PTHR43547">
    <property type="entry name" value="TWO-COMPONENT HISTIDINE KINASE"/>
    <property type="match status" value="1"/>
</dbReference>
<keyword evidence="3" id="KW-0597">Phosphoprotein</keyword>
<dbReference type="InterPro" id="IPR003661">
    <property type="entry name" value="HisK_dim/P_dom"/>
</dbReference>
<evidence type="ECO:0000256" key="5">
    <source>
        <dbReference type="ARBA" id="ARBA00023012"/>
    </source>
</evidence>
<comment type="caution">
    <text evidence="7">The sequence shown here is derived from an EMBL/GenBank/DDBJ whole genome shotgun (WGS) entry which is preliminary data.</text>
</comment>
<evidence type="ECO:0000256" key="2">
    <source>
        <dbReference type="ARBA" id="ARBA00012438"/>
    </source>
</evidence>
<gene>
    <name evidence="7" type="ORF">H6G92_34740</name>
</gene>
<dbReference type="InterPro" id="IPR005467">
    <property type="entry name" value="His_kinase_dom"/>
</dbReference>
<accession>A0ABR8II30</accession>
<dbReference type="CDD" id="cd00082">
    <property type="entry name" value="HisKA"/>
    <property type="match status" value="1"/>
</dbReference>
<dbReference type="EMBL" id="JACJTD010000093">
    <property type="protein sequence ID" value="MBD2651245.1"/>
    <property type="molecule type" value="Genomic_DNA"/>
</dbReference>
<protein>
    <recommendedName>
        <fullName evidence="2">histidine kinase</fullName>
        <ecNumber evidence="2">2.7.13.3</ecNumber>
    </recommendedName>
</protein>
<dbReference type="GO" id="GO:0016301">
    <property type="term" value="F:kinase activity"/>
    <property type="evidence" value="ECO:0007669"/>
    <property type="project" value="UniProtKB-KW"/>
</dbReference>
<dbReference type="Proteomes" id="UP000643580">
    <property type="component" value="Unassembled WGS sequence"/>
</dbReference>
<evidence type="ECO:0000256" key="4">
    <source>
        <dbReference type="ARBA" id="ARBA00022777"/>
    </source>
</evidence>
<dbReference type="SUPFAM" id="SSF55874">
    <property type="entry name" value="ATPase domain of HSP90 chaperone/DNA topoisomerase II/histidine kinase"/>
    <property type="match status" value="1"/>
</dbReference>
<dbReference type="SUPFAM" id="SSF47384">
    <property type="entry name" value="Homodimeric domain of signal transducing histidine kinase"/>
    <property type="match status" value="1"/>
</dbReference>
<evidence type="ECO:0000313" key="8">
    <source>
        <dbReference type="Proteomes" id="UP000643580"/>
    </source>
</evidence>
<dbReference type="PANTHER" id="PTHR43547:SF2">
    <property type="entry name" value="HYBRID SIGNAL TRANSDUCTION HISTIDINE KINASE C"/>
    <property type="match status" value="1"/>
</dbReference>
<keyword evidence="4 7" id="KW-0418">Kinase</keyword>
<dbReference type="RefSeq" id="WP_206758854.1">
    <property type="nucleotide sequence ID" value="NZ_JACJTD010000093.1"/>
</dbReference>
<feature type="domain" description="Histidine kinase" evidence="6">
    <location>
        <begin position="8"/>
        <end position="268"/>
    </location>
</feature>
<dbReference type="InterPro" id="IPR036097">
    <property type="entry name" value="HisK_dim/P_sf"/>
</dbReference>
<dbReference type="PROSITE" id="PS50109">
    <property type="entry name" value="HIS_KIN"/>
    <property type="match status" value="1"/>
</dbReference>
<dbReference type="Gene3D" id="3.30.565.10">
    <property type="entry name" value="Histidine kinase-like ATPase, C-terminal domain"/>
    <property type="match status" value="1"/>
</dbReference>
<proteinExistence type="predicted"/>
<dbReference type="Pfam" id="PF02518">
    <property type="entry name" value="HATPase_c"/>
    <property type="match status" value="1"/>
</dbReference>
<keyword evidence="8" id="KW-1185">Reference proteome</keyword>
<dbReference type="EC" id="2.7.13.3" evidence="2"/>
<evidence type="ECO:0000259" key="6">
    <source>
        <dbReference type="PROSITE" id="PS50109"/>
    </source>
</evidence>
<dbReference type="InterPro" id="IPR004358">
    <property type="entry name" value="Sig_transdc_His_kin-like_C"/>
</dbReference>
<dbReference type="Gene3D" id="1.10.287.130">
    <property type="match status" value="1"/>
</dbReference>
<evidence type="ECO:0000313" key="7">
    <source>
        <dbReference type="EMBL" id="MBD2651245.1"/>
    </source>
</evidence>
<sequence length="270" mass="30595">MKEDFCTAIFDEIRTPLSNIKIAISMLENILDQRSMFKFEEPLIDRYLSIVHYEYERELGLVSDLLNMRLIDTDSYLLELTSIQLQYWLPCLVDKFKKFAQIQQKILSVEISSELPTIVTDIAILTRIISELLNYACKHTPLDEQITITAHTTTINSLINKDIPLEISSAIDEIPCFQITISNSGSKISAQAKSRSFEQYDLIYQNEIKKACISDSSSQNPQSKIGQNSDTGLGLALVKKLVQYLQGTIEVTSTQGWISFTIRLPLTASK</sequence>
<dbReference type="InterPro" id="IPR036890">
    <property type="entry name" value="HATPase_C_sf"/>
</dbReference>
<keyword evidence="4 7" id="KW-0808">Transferase</keyword>
<name>A0ABR8II30_9NOSO</name>